<accession>A0A514D3N8</accession>
<reference evidence="1" key="1">
    <citation type="submission" date="2019-05" db="EMBL/GenBank/DDBJ databases">
        <title>Metatranscriptomic reconstruction reveals RNA viruses with the potential to shape carbon cycling in soil.</title>
        <authorList>
            <person name="Starr E.P."/>
            <person name="Nuccio E."/>
            <person name="Pett-Ridge J."/>
            <person name="Banfield J.F."/>
            <person name="Firestone M.K."/>
        </authorList>
    </citation>
    <scope>NUCLEOTIDE SEQUENCE</scope>
    <source>
        <strain evidence="1">H2_Rhizo_Litter_7_scaffold_196</strain>
    </source>
</reference>
<evidence type="ECO:0000313" key="1">
    <source>
        <dbReference type="EMBL" id="QDH88216.1"/>
    </source>
</evidence>
<proteinExistence type="predicted"/>
<gene>
    <name evidence="1" type="ORF">H2RhizoLitter7196_000005</name>
</gene>
<protein>
    <submittedName>
        <fullName evidence="1">Uncharacterized protein</fullName>
    </submittedName>
</protein>
<sequence>MRHFHNTQHNKGIFYTMCNGTLSTNVDLGSKLIARNPIRAMASCLEIPHQDLVDYVAGSVIGKLAPNEERAIDEFVAFHRLVESTLDGPALTEYGEVHCFQYTNLNEGKSVVWFLYS</sequence>
<dbReference type="EMBL" id="MN033938">
    <property type="protein sequence ID" value="QDH88216.1"/>
    <property type="molecule type" value="Genomic_RNA"/>
</dbReference>
<organism evidence="1">
    <name type="scientific">Leviviridae sp</name>
    <dbReference type="NCBI Taxonomy" id="2027243"/>
    <lineage>
        <taxon>Viruses</taxon>
        <taxon>Riboviria</taxon>
        <taxon>Orthornavirae</taxon>
        <taxon>Lenarviricota</taxon>
        <taxon>Leviviricetes</taxon>
        <taxon>Norzivirales</taxon>
        <taxon>Fiersviridae</taxon>
    </lineage>
</organism>
<name>A0A514D3N8_9VIRU</name>